<dbReference type="RefSeq" id="WP_163045388.1">
    <property type="nucleotide sequence ID" value="NZ_JAAAMJ010000017.1"/>
</dbReference>
<keyword evidence="9" id="KW-1185">Reference proteome</keyword>
<feature type="transmembrane region" description="Helical" evidence="6">
    <location>
        <begin position="394"/>
        <end position="415"/>
    </location>
</feature>
<dbReference type="Proteomes" id="UP000476332">
    <property type="component" value="Unassembled WGS sequence"/>
</dbReference>
<feature type="transmembrane region" description="Helical" evidence="6">
    <location>
        <begin position="196"/>
        <end position="216"/>
    </location>
</feature>
<dbReference type="PANTHER" id="PTHR43124:SF3">
    <property type="entry name" value="CHLORAMPHENICOL EFFLUX PUMP RV0191"/>
    <property type="match status" value="1"/>
</dbReference>
<evidence type="ECO:0000256" key="5">
    <source>
        <dbReference type="ARBA" id="ARBA00023136"/>
    </source>
</evidence>
<dbReference type="Gene3D" id="1.20.1250.20">
    <property type="entry name" value="MFS general substrate transporter like domains"/>
    <property type="match status" value="2"/>
</dbReference>
<dbReference type="InterPro" id="IPR036259">
    <property type="entry name" value="MFS_trans_sf"/>
</dbReference>
<evidence type="ECO:0000256" key="4">
    <source>
        <dbReference type="ARBA" id="ARBA00022989"/>
    </source>
</evidence>
<evidence type="ECO:0000256" key="3">
    <source>
        <dbReference type="ARBA" id="ARBA00022692"/>
    </source>
</evidence>
<reference evidence="8 9" key="1">
    <citation type="submission" date="2020-01" db="EMBL/GenBank/DDBJ databases">
        <title>Genomes of bacteria type strains.</title>
        <authorList>
            <person name="Chen J."/>
            <person name="Zhu S."/>
            <person name="Chen J."/>
        </authorList>
    </citation>
    <scope>NUCLEOTIDE SEQUENCE [LARGE SCALE GENOMIC DNA]</scope>
    <source>
        <strain evidence="8 9">KCTC 52919</strain>
    </source>
</reference>
<feature type="transmembrane region" description="Helical" evidence="6">
    <location>
        <begin position="369"/>
        <end position="388"/>
    </location>
</feature>
<evidence type="ECO:0000313" key="9">
    <source>
        <dbReference type="Proteomes" id="UP000476332"/>
    </source>
</evidence>
<feature type="transmembrane region" description="Helical" evidence="6">
    <location>
        <begin position="130"/>
        <end position="153"/>
    </location>
</feature>
<feature type="transmembrane region" description="Helical" evidence="6">
    <location>
        <begin position="310"/>
        <end position="329"/>
    </location>
</feature>
<dbReference type="InterPro" id="IPR020846">
    <property type="entry name" value="MFS_dom"/>
</dbReference>
<dbReference type="InterPro" id="IPR011701">
    <property type="entry name" value="MFS"/>
</dbReference>
<dbReference type="InterPro" id="IPR050189">
    <property type="entry name" value="MFS_Efflux_Transporters"/>
</dbReference>
<accession>A0A6L9MLI5</accession>
<feature type="transmembrane region" description="Helical" evidence="6">
    <location>
        <begin position="40"/>
        <end position="59"/>
    </location>
</feature>
<keyword evidence="5 6" id="KW-0472">Membrane</keyword>
<organism evidence="8 9">
    <name type="scientific">Aurantimonas aggregata</name>
    <dbReference type="NCBI Taxonomy" id="2047720"/>
    <lineage>
        <taxon>Bacteria</taxon>
        <taxon>Pseudomonadati</taxon>
        <taxon>Pseudomonadota</taxon>
        <taxon>Alphaproteobacteria</taxon>
        <taxon>Hyphomicrobiales</taxon>
        <taxon>Aurantimonadaceae</taxon>
        <taxon>Aurantimonas</taxon>
    </lineage>
</organism>
<keyword evidence="4 6" id="KW-1133">Transmembrane helix</keyword>
<evidence type="ECO:0000256" key="2">
    <source>
        <dbReference type="ARBA" id="ARBA00022475"/>
    </source>
</evidence>
<dbReference type="PROSITE" id="PS50850">
    <property type="entry name" value="MFS"/>
    <property type="match status" value="1"/>
</dbReference>
<gene>
    <name evidence="8" type="ORF">GTW51_17665</name>
</gene>
<feature type="transmembrane region" description="Helical" evidence="6">
    <location>
        <begin position="280"/>
        <end position="298"/>
    </location>
</feature>
<dbReference type="GO" id="GO:0005886">
    <property type="term" value="C:plasma membrane"/>
    <property type="evidence" value="ECO:0007669"/>
    <property type="project" value="UniProtKB-SubCell"/>
</dbReference>
<sequence>MPETEETSSVSDAARNAFSLPAFFTGPQDEAAVVIVRNRIAIVGFIATAVAFGPGRMAYGLFLPQLREEFSFGAGVAGGIASFAFASFFLALFLTGWLTSRFGPRLPVLLGGCVATMGFALTAYSSDLIVMSLGVAMASGSAGFAWTPFNAMAEHAVADRYEKRVLSIVSTGTTFGIVAAGLLALGVAALGQSWRMAWWAFAPIGLCAVIAPIILLSKRDGFDRPSPVDLRKVLRRVSTRAAVPLYGFAFSFGATNGTYLSYWIEHVTEAGGLAGLSSNLTGPVLFLAFGLAGSLGLLTGDVEKKVGLRALLLGLFASSGVSLLLLAYLPHSWVGAIVSAALQGICLMALSATYSFWSERLFPDIATTGFTAVLMVYALGNVVAPPLAGLVNSGLGLGNTIALFGLLSFASLFMVRSVEEI</sequence>
<feature type="domain" description="Major facilitator superfamily (MFS) profile" evidence="7">
    <location>
        <begin position="32"/>
        <end position="421"/>
    </location>
</feature>
<evidence type="ECO:0000256" key="6">
    <source>
        <dbReference type="SAM" id="Phobius"/>
    </source>
</evidence>
<dbReference type="AlphaFoldDB" id="A0A6L9MLI5"/>
<comment type="caution">
    <text evidence="8">The sequence shown here is derived from an EMBL/GenBank/DDBJ whole genome shotgun (WGS) entry which is preliminary data.</text>
</comment>
<protein>
    <submittedName>
        <fullName evidence="8">MFS transporter</fullName>
    </submittedName>
</protein>
<evidence type="ECO:0000313" key="8">
    <source>
        <dbReference type="EMBL" id="NDV88532.1"/>
    </source>
</evidence>
<feature type="transmembrane region" description="Helical" evidence="6">
    <location>
        <begin position="237"/>
        <end position="260"/>
    </location>
</feature>
<comment type="subcellular location">
    <subcellularLocation>
        <location evidence="1">Cell membrane</location>
        <topology evidence="1">Multi-pass membrane protein</topology>
    </subcellularLocation>
</comment>
<feature type="transmembrane region" description="Helical" evidence="6">
    <location>
        <begin position="71"/>
        <end position="94"/>
    </location>
</feature>
<feature type="transmembrane region" description="Helical" evidence="6">
    <location>
        <begin position="106"/>
        <end position="124"/>
    </location>
</feature>
<dbReference type="Pfam" id="PF07690">
    <property type="entry name" value="MFS_1"/>
    <property type="match status" value="1"/>
</dbReference>
<feature type="transmembrane region" description="Helical" evidence="6">
    <location>
        <begin position="335"/>
        <end position="357"/>
    </location>
</feature>
<evidence type="ECO:0000259" key="7">
    <source>
        <dbReference type="PROSITE" id="PS50850"/>
    </source>
</evidence>
<dbReference type="PANTHER" id="PTHR43124">
    <property type="entry name" value="PURINE EFFLUX PUMP PBUE"/>
    <property type="match status" value="1"/>
</dbReference>
<keyword evidence="2" id="KW-1003">Cell membrane</keyword>
<name>A0A6L9MLI5_9HYPH</name>
<proteinExistence type="predicted"/>
<dbReference type="EMBL" id="JAAAMJ010000017">
    <property type="protein sequence ID" value="NDV88532.1"/>
    <property type="molecule type" value="Genomic_DNA"/>
</dbReference>
<evidence type="ECO:0000256" key="1">
    <source>
        <dbReference type="ARBA" id="ARBA00004651"/>
    </source>
</evidence>
<dbReference type="SUPFAM" id="SSF103473">
    <property type="entry name" value="MFS general substrate transporter"/>
    <property type="match status" value="1"/>
</dbReference>
<dbReference type="GO" id="GO:0022857">
    <property type="term" value="F:transmembrane transporter activity"/>
    <property type="evidence" value="ECO:0007669"/>
    <property type="project" value="InterPro"/>
</dbReference>
<feature type="transmembrane region" description="Helical" evidence="6">
    <location>
        <begin position="165"/>
        <end position="190"/>
    </location>
</feature>
<keyword evidence="3 6" id="KW-0812">Transmembrane</keyword>